<proteinExistence type="predicted"/>
<dbReference type="AlphaFoldDB" id="A0A245ZSY9"/>
<name>A0A245ZSY9_9SPHN</name>
<evidence type="ECO:0000313" key="1">
    <source>
        <dbReference type="EMBL" id="OWK32873.1"/>
    </source>
</evidence>
<dbReference type="RefSeq" id="WP_088332769.1">
    <property type="nucleotide sequence ID" value="NZ_NBBJ01000001.1"/>
</dbReference>
<dbReference type="Proteomes" id="UP000197783">
    <property type="component" value="Unassembled WGS sequence"/>
</dbReference>
<sequence length="353" mass="38578">MKRHWRLLLGAGVLLAVAIGAPVAAIELGCRADGPSSLPQASLVAPSQRRAEARTWLTYPEWHIVYSAESLGRYLAAGGRPSGYDHGADVAGFWRSYCAINRIAAGWPGTGEAKLMIYTIGISFTAEMAIKAAWENTAGRVTEWIGGWRTPEDRYAAAVQQRYAAFMHEIPWYRFDFGAALAGLWQTQGDWSLVRRPERRIALSAEYGAKALYAGALGAATGASMAPDARRLQMVVRAPPAWLRRIDPRLDPVRSLPGGLTVVEAPRYAQFTDLVGKLARAGVTVEEIAGNRTIFATMRAPERLRPPAPMLAMPLGDRPGFWRFGITMPVANLTRWAAAARGSGAEIEHVYDY</sequence>
<keyword evidence="2" id="KW-1185">Reference proteome</keyword>
<comment type="caution">
    <text evidence="1">The sequence shown here is derived from an EMBL/GenBank/DDBJ whole genome shotgun (WGS) entry which is preliminary data.</text>
</comment>
<reference evidence="1 2" key="1">
    <citation type="submission" date="2017-03" db="EMBL/GenBank/DDBJ databases">
        <title>Genome sequence of Sphingomonas mucosissima DSM 17494.</title>
        <authorList>
            <person name="Poehlein A."/>
            <person name="Wuebbeler J.H."/>
            <person name="Steinbuechel A."/>
            <person name="Daniel R."/>
        </authorList>
    </citation>
    <scope>NUCLEOTIDE SEQUENCE [LARGE SCALE GENOMIC DNA]</scope>
    <source>
        <strain evidence="1 2">DSM 17494</strain>
    </source>
</reference>
<accession>A0A245ZSY9</accession>
<gene>
    <name evidence="1" type="ORF">SPMU_12150</name>
</gene>
<dbReference type="EMBL" id="NBBJ01000001">
    <property type="protein sequence ID" value="OWK32873.1"/>
    <property type="molecule type" value="Genomic_DNA"/>
</dbReference>
<evidence type="ECO:0000313" key="2">
    <source>
        <dbReference type="Proteomes" id="UP000197783"/>
    </source>
</evidence>
<protein>
    <submittedName>
        <fullName evidence="1">Uncharacterized protein</fullName>
    </submittedName>
</protein>
<organism evidence="1 2">
    <name type="scientific">Sphingomonas mucosissima</name>
    <dbReference type="NCBI Taxonomy" id="370959"/>
    <lineage>
        <taxon>Bacteria</taxon>
        <taxon>Pseudomonadati</taxon>
        <taxon>Pseudomonadota</taxon>
        <taxon>Alphaproteobacteria</taxon>
        <taxon>Sphingomonadales</taxon>
        <taxon>Sphingomonadaceae</taxon>
        <taxon>Sphingomonas</taxon>
    </lineage>
</organism>
<dbReference type="OrthoDB" id="7550695at2"/>